<evidence type="ECO:0008006" key="3">
    <source>
        <dbReference type="Google" id="ProtNLM"/>
    </source>
</evidence>
<organism evidence="1 2">
    <name type="scientific">Streptomyces hebeiensis</name>
    <dbReference type="NCBI Taxonomy" id="229486"/>
    <lineage>
        <taxon>Bacteria</taxon>
        <taxon>Bacillati</taxon>
        <taxon>Actinomycetota</taxon>
        <taxon>Actinomycetes</taxon>
        <taxon>Kitasatosporales</taxon>
        <taxon>Streptomycetaceae</taxon>
        <taxon>Streptomyces</taxon>
    </lineage>
</organism>
<evidence type="ECO:0000313" key="1">
    <source>
        <dbReference type="EMBL" id="GAA1181261.1"/>
    </source>
</evidence>
<dbReference type="InterPro" id="IPR046492">
    <property type="entry name" value="DUF6585"/>
</dbReference>
<comment type="caution">
    <text evidence="1">The sequence shown here is derived from an EMBL/GenBank/DDBJ whole genome shotgun (WGS) entry which is preliminary data.</text>
</comment>
<keyword evidence="2" id="KW-1185">Reference proteome</keyword>
<proteinExistence type="predicted"/>
<name>A0ABN1UYB5_9ACTN</name>
<protein>
    <recommendedName>
        <fullName evidence="3">PE-PGRS family protein</fullName>
    </recommendedName>
</protein>
<dbReference type="RefSeq" id="WP_344279121.1">
    <property type="nucleotide sequence ID" value="NZ_BAAAKV010000039.1"/>
</dbReference>
<dbReference type="Pfam" id="PF20226">
    <property type="entry name" value="DUF6585"/>
    <property type="match status" value="1"/>
</dbReference>
<evidence type="ECO:0000313" key="2">
    <source>
        <dbReference type="Proteomes" id="UP001501371"/>
    </source>
</evidence>
<sequence length="234" mass="25558">MSGGAASRGRDEELLLARISAAAGRARLGRRRATYRAPRTERALWWAAGGRAGVWHLPRTGGGPVASAAARLDLYEHGMTAAVGKRIYAIRFDTTVMRGRRAMSSRGITRALVLVDVDGERIVLRRGDFGRPEEWWPEIRRAVTDAQVPRALAALSRGARLAFGPLWVTRDDIGSGGTTLRWAEVQRIGIRDGFVAVRVAGRWQVWATAASGIPNLCVFHALAEHLAGTERDDD</sequence>
<dbReference type="EMBL" id="BAAAKV010000039">
    <property type="protein sequence ID" value="GAA1181261.1"/>
    <property type="molecule type" value="Genomic_DNA"/>
</dbReference>
<gene>
    <name evidence="1" type="ORF">GCM10009654_43050</name>
</gene>
<dbReference type="Proteomes" id="UP001501371">
    <property type="component" value="Unassembled WGS sequence"/>
</dbReference>
<reference evidence="1 2" key="1">
    <citation type="journal article" date="2019" name="Int. J. Syst. Evol. Microbiol.">
        <title>The Global Catalogue of Microorganisms (GCM) 10K type strain sequencing project: providing services to taxonomists for standard genome sequencing and annotation.</title>
        <authorList>
            <consortium name="The Broad Institute Genomics Platform"/>
            <consortium name="The Broad Institute Genome Sequencing Center for Infectious Disease"/>
            <person name="Wu L."/>
            <person name="Ma J."/>
        </authorList>
    </citation>
    <scope>NUCLEOTIDE SEQUENCE [LARGE SCALE GENOMIC DNA]</scope>
    <source>
        <strain evidence="1 2">JCM 12696</strain>
    </source>
</reference>
<accession>A0ABN1UYB5</accession>